<dbReference type="PANTHER" id="PTHR21666">
    <property type="entry name" value="PEPTIDASE-RELATED"/>
    <property type="match status" value="1"/>
</dbReference>
<evidence type="ECO:0000313" key="3">
    <source>
        <dbReference type="EMBL" id="GGJ79469.1"/>
    </source>
</evidence>
<dbReference type="GO" id="GO:0004222">
    <property type="term" value="F:metalloendopeptidase activity"/>
    <property type="evidence" value="ECO:0007669"/>
    <property type="project" value="TreeGrafter"/>
</dbReference>
<evidence type="ECO:0000256" key="1">
    <source>
        <dbReference type="SAM" id="SignalP"/>
    </source>
</evidence>
<evidence type="ECO:0000313" key="4">
    <source>
        <dbReference type="Proteomes" id="UP000636956"/>
    </source>
</evidence>
<keyword evidence="1" id="KW-0732">Signal</keyword>
<dbReference type="Pfam" id="PF01551">
    <property type="entry name" value="Peptidase_M23"/>
    <property type="match status" value="1"/>
</dbReference>
<feature type="signal peptide" evidence="1">
    <location>
        <begin position="1"/>
        <end position="27"/>
    </location>
</feature>
<organism evidence="3 4">
    <name type="scientific">Agromyces bauzanensis</name>
    <dbReference type="NCBI Taxonomy" id="1308924"/>
    <lineage>
        <taxon>Bacteria</taxon>
        <taxon>Bacillati</taxon>
        <taxon>Actinomycetota</taxon>
        <taxon>Actinomycetes</taxon>
        <taxon>Micrococcales</taxon>
        <taxon>Microbacteriaceae</taxon>
        <taxon>Agromyces</taxon>
    </lineage>
</organism>
<dbReference type="SUPFAM" id="SSF51261">
    <property type="entry name" value="Duplicated hybrid motif"/>
    <property type="match status" value="1"/>
</dbReference>
<dbReference type="Gene3D" id="2.70.70.10">
    <property type="entry name" value="Glucose Permease (Domain IIA)"/>
    <property type="match status" value="1"/>
</dbReference>
<dbReference type="Proteomes" id="UP000636956">
    <property type="component" value="Unassembled WGS sequence"/>
</dbReference>
<proteinExistence type="predicted"/>
<dbReference type="EMBL" id="BMMD01000008">
    <property type="protein sequence ID" value="GGJ79469.1"/>
    <property type="molecule type" value="Genomic_DNA"/>
</dbReference>
<sequence length="176" mass="17400">MVAVVASALLFAAAVAAAWLMPTAAHGEPAPATTAIGPTEPWVWPVPPPIAVVAPFRAPPTPYAAGHRGIDVAASHGDVVVAPAPGVVRFAGPVAGRDVVSIDHGDGVLSAIEPVEGAVAAGTAVTPGQVIGTVASGGHCDAVCVHFGVRIDGEYVSPFLFLGGLPRAVLLPMGSS</sequence>
<dbReference type="InterPro" id="IPR050570">
    <property type="entry name" value="Cell_wall_metabolism_enzyme"/>
</dbReference>
<dbReference type="PANTHER" id="PTHR21666:SF270">
    <property type="entry name" value="MUREIN HYDROLASE ACTIVATOR ENVC"/>
    <property type="match status" value="1"/>
</dbReference>
<protein>
    <recommendedName>
        <fullName evidence="2">M23ase beta-sheet core domain-containing protein</fullName>
    </recommendedName>
</protein>
<evidence type="ECO:0000259" key="2">
    <source>
        <dbReference type="Pfam" id="PF01551"/>
    </source>
</evidence>
<feature type="chain" id="PRO_5037869700" description="M23ase beta-sheet core domain-containing protein" evidence="1">
    <location>
        <begin position="28"/>
        <end position="176"/>
    </location>
</feature>
<dbReference type="CDD" id="cd12797">
    <property type="entry name" value="M23_peptidase"/>
    <property type="match status" value="1"/>
</dbReference>
<reference evidence="3" key="1">
    <citation type="journal article" date="2014" name="Int. J. Syst. Evol. Microbiol.">
        <title>Complete genome sequence of Corynebacterium casei LMG S-19264T (=DSM 44701T), isolated from a smear-ripened cheese.</title>
        <authorList>
            <consortium name="US DOE Joint Genome Institute (JGI-PGF)"/>
            <person name="Walter F."/>
            <person name="Albersmeier A."/>
            <person name="Kalinowski J."/>
            <person name="Ruckert C."/>
        </authorList>
    </citation>
    <scope>NUCLEOTIDE SEQUENCE</scope>
    <source>
        <strain evidence="3">CGMCC 1.8984</strain>
    </source>
</reference>
<keyword evidence="4" id="KW-1185">Reference proteome</keyword>
<dbReference type="InterPro" id="IPR011055">
    <property type="entry name" value="Dup_hybrid_motif"/>
</dbReference>
<feature type="domain" description="M23ase beta-sheet core" evidence="2">
    <location>
        <begin position="66"/>
        <end position="158"/>
    </location>
</feature>
<reference evidence="3" key="2">
    <citation type="submission" date="2020-09" db="EMBL/GenBank/DDBJ databases">
        <authorList>
            <person name="Sun Q."/>
            <person name="Zhou Y."/>
        </authorList>
    </citation>
    <scope>NUCLEOTIDE SEQUENCE</scope>
    <source>
        <strain evidence="3">CGMCC 1.8984</strain>
    </source>
</reference>
<accession>A0A917URK0</accession>
<dbReference type="InterPro" id="IPR016047">
    <property type="entry name" value="M23ase_b-sheet_dom"/>
</dbReference>
<name>A0A917URK0_9MICO</name>
<gene>
    <name evidence="3" type="ORF">GCM10011372_17290</name>
</gene>
<comment type="caution">
    <text evidence="3">The sequence shown here is derived from an EMBL/GenBank/DDBJ whole genome shotgun (WGS) entry which is preliminary data.</text>
</comment>
<dbReference type="AlphaFoldDB" id="A0A917URK0"/>